<dbReference type="SUPFAM" id="SSF46565">
    <property type="entry name" value="Chaperone J-domain"/>
    <property type="match status" value="1"/>
</dbReference>
<dbReference type="AlphaFoldDB" id="A0A562R2U1"/>
<dbReference type="Gene3D" id="1.10.287.110">
    <property type="entry name" value="DnaJ domain"/>
    <property type="match status" value="1"/>
</dbReference>
<dbReference type="InterPro" id="IPR036869">
    <property type="entry name" value="J_dom_sf"/>
</dbReference>
<dbReference type="EMBL" id="VLLB01000007">
    <property type="protein sequence ID" value="TWI63133.1"/>
    <property type="molecule type" value="Genomic_DNA"/>
</dbReference>
<sequence length="320" mass="35297">MGKIHTHYDNLKVSRGAPQEVVRAAYKALSQKYHPDKNPGDERAARIMAIVNLAYGTLADPQRRKEHDDWIVQEEYEIELLDSTRQDERGDVPDQAWPEQQVQKVRRRKPLLRNWRWWFTAATCLGAGWVGGVLTVTEPRQVSTVLASAWGGKAGAPREVAAAGIAVTPAPKAEAEVDSHDAWSAAPKPYTPESGGPPPPIKVMSLSQVILPGASGDCDNETTAVVAPNGEPWPTRSGYVEGFPVANKGDDMQLTLDNSGNTLPVFIKVFDLDRRSNVRYAFVQAHEKFAVEQLANGKYEIRYQNIDLAGKSTCAKRQQS</sequence>
<dbReference type="CDD" id="cd06257">
    <property type="entry name" value="DnaJ"/>
    <property type="match status" value="1"/>
</dbReference>
<keyword evidence="5" id="KW-1185">Reference proteome</keyword>
<comment type="caution">
    <text evidence="4">The sequence shown here is derived from an EMBL/GenBank/DDBJ whole genome shotgun (WGS) entry which is preliminary data.</text>
</comment>
<dbReference type="InterPro" id="IPR001623">
    <property type="entry name" value="DnaJ_domain"/>
</dbReference>
<dbReference type="PROSITE" id="PS50076">
    <property type="entry name" value="DNAJ_2"/>
    <property type="match status" value="1"/>
</dbReference>
<accession>A0A562R2U1</accession>
<dbReference type="Pfam" id="PF00226">
    <property type="entry name" value="DnaJ"/>
    <property type="match status" value="1"/>
</dbReference>
<organism evidence="4 5">
    <name type="scientific">Pseudoduganella lurida</name>
    <dbReference type="NCBI Taxonomy" id="1036180"/>
    <lineage>
        <taxon>Bacteria</taxon>
        <taxon>Pseudomonadati</taxon>
        <taxon>Pseudomonadota</taxon>
        <taxon>Betaproteobacteria</taxon>
        <taxon>Burkholderiales</taxon>
        <taxon>Oxalobacteraceae</taxon>
        <taxon>Telluria group</taxon>
        <taxon>Pseudoduganella</taxon>
    </lineage>
</organism>
<dbReference type="SMART" id="SM00271">
    <property type="entry name" value="DnaJ"/>
    <property type="match status" value="1"/>
</dbReference>
<keyword evidence="2" id="KW-0812">Transmembrane</keyword>
<keyword evidence="2" id="KW-0472">Membrane</keyword>
<evidence type="ECO:0000256" key="2">
    <source>
        <dbReference type="SAM" id="Phobius"/>
    </source>
</evidence>
<protein>
    <submittedName>
        <fullName evidence="4">DnaJ-like protein</fullName>
    </submittedName>
</protein>
<dbReference type="Proteomes" id="UP000318431">
    <property type="component" value="Unassembled WGS sequence"/>
</dbReference>
<evidence type="ECO:0000313" key="5">
    <source>
        <dbReference type="Proteomes" id="UP000318431"/>
    </source>
</evidence>
<dbReference type="PRINTS" id="PR00625">
    <property type="entry name" value="JDOMAIN"/>
</dbReference>
<evidence type="ECO:0000259" key="3">
    <source>
        <dbReference type="PROSITE" id="PS50076"/>
    </source>
</evidence>
<dbReference type="RefSeq" id="WP_145651175.1">
    <property type="nucleotide sequence ID" value="NZ_VLLB01000007.1"/>
</dbReference>
<evidence type="ECO:0000256" key="1">
    <source>
        <dbReference type="SAM" id="MobiDB-lite"/>
    </source>
</evidence>
<proteinExistence type="predicted"/>
<keyword evidence="2" id="KW-1133">Transmembrane helix</keyword>
<name>A0A562R2U1_9BURK</name>
<evidence type="ECO:0000313" key="4">
    <source>
        <dbReference type="EMBL" id="TWI63133.1"/>
    </source>
</evidence>
<dbReference type="PANTHER" id="PTHR24074">
    <property type="entry name" value="CO-CHAPERONE PROTEIN DJLA"/>
    <property type="match status" value="1"/>
</dbReference>
<feature type="region of interest" description="Disordered" evidence="1">
    <location>
        <begin position="174"/>
        <end position="195"/>
    </location>
</feature>
<feature type="domain" description="J" evidence="3">
    <location>
        <begin position="6"/>
        <end position="71"/>
    </location>
</feature>
<gene>
    <name evidence="4" type="ORF">IP91_03974</name>
</gene>
<reference evidence="4 5" key="1">
    <citation type="journal article" date="2015" name="Stand. Genomic Sci.">
        <title>Genomic Encyclopedia of Bacterial and Archaeal Type Strains, Phase III: the genomes of soil and plant-associated and newly described type strains.</title>
        <authorList>
            <person name="Whitman W.B."/>
            <person name="Woyke T."/>
            <person name="Klenk H.P."/>
            <person name="Zhou Y."/>
            <person name="Lilburn T.G."/>
            <person name="Beck B.J."/>
            <person name="De Vos P."/>
            <person name="Vandamme P."/>
            <person name="Eisen J.A."/>
            <person name="Garrity G."/>
            <person name="Hugenholtz P."/>
            <person name="Kyrpides N.C."/>
        </authorList>
    </citation>
    <scope>NUCLEOTIDE SEQUENCE [LARGE SCALE GENOMIC DNA]</scope>
    <source>
        <strain evidence="4 5">CGMCC 1.10822</strain>
    </source>
</reference>
<dbReference type="OrthoDB" id="8960697at2"/>
<feature type="transmembrane region" description="Helical" evidence="2">
    <location>
        <begin position="115"/>
        <end position="136"/>
    </location>
</feature>
<dbReference type="InterPro" id="IPR050817">
    <property type="entry name" value="DjlA_DnaK_co-chaperone"/>
</dbReference>